<feature type="non-terminal residue" evidence="1">
    <location>
        <position position="122"/>
    </location>
</feature>
<sequence>MPKVKHNVYIFADLVGSTSYKERHSYQIGWSKVKKHCKIVIDEIMRNGGCVFKVVGDGVIGKFEGYDQNVYNNALTTAFSILLLIDRYNERHGLKNEVKSEDKIETKIGIGFGKITSYQYKG</sequence>
<dbReference type="InterPro" id="IPR029787">
    <property type="entry name" value="Nucleotide_cyclase"/>
</dbReference>
<reference evidence="1" key="1">
    <citation type="journal article" date="2014" name="Front. Microbiol.">
        <title>High frequency of phylogenetically diverse reductive dehalogenase-homologous genes in deep subseafloor sedimentary metagenomes.</title>
        <authorList>
            <person name="Kawai M."/>
            <person name="Futagami T."/>
            <person name="Toyoda A."/>
            <person name="Takaki Y."/>
            <person name="Nishi S."/>
            <person name="Hori S."/>
            <person name="Arai W."/>
            <person name="Tsubouchi T."/>
            <person name="Morono Y."/>
            <person name="Uchiyama I."/>
            <person name="Ito T."/>
            <person name="Fujiyama A."/>
            <person name="Inagaki F."/>
            <person name="Takami H."/>
        </authorList>
    </citation>
    <scope>NUCLEOTIDE SEQUENCE</scope>
    <source>
        <strain evidence="1">Expedition CK06-06</strain>
    </source>
</reference>
<accession>X1TLD6</accession>
<proteinExistence type="predicted"/>
<protein>
    <recommendedName>
        <fullName evidence="2">Guanylate cyclase domain-containing protein</fullName>
    </recommendedName>
</protein>
<gene>
    <name evidence="1" type="ORF">S12H4_41368</name>
</gene>
<dbReference type="Gene3D" id="3.30.70.1230">
    <property type="entry name" value="Nucleotide cyclase"/>
    <property type="match status" value="1"/>
</dbReference>
<organism evidence="1">
    <name type="scientific">marine sediment metagenome</name>
    <dbReference type="NCBI Taxonomy" id="412755"/>
    <lineage>
        <taxon>unclassified sequences</taxon>
        <taxon>metagenomes</taxon>
        <taxon>ecological metagenomes</taxon>
    </lineage>
</organism>
<dbReference type="SUPFAM" id="SSF55073">
    <property type="entry name" value="Nucleotide cyclase"/>
    <property type="match status" value="1"/>
</dbReference>
<dbReference type="AlphaFoldDB" id="X1TLD6"/>
<evidence type="ECO:0008006" key="2">
    <source>
        <dbReference type="Google" id="ProtNLM"/>
    </source>
</evidence>
<name>X1TLD6_9ZZZZ</name>
<evidence type="ECO:0000313" key="1">
    <source>
        <dbReference type="EMBL" id="GAJ06064.1"/>
    </source>
</evidence>
<dbReference type="EMBL" id="BARW01025209">
    <property type="protein sequence ID" value="GAJ06064.1"/>
    <property type="molecule type" value="Genomic_DNA"/>
</dbReference>
<comment type="caution">
    <text evidence="1">The sequence shown here is derived from an EMBL/GenBank/DDBJ whole genome shotgun (WGS) entry which is preliminary data.</text>
</comment>